<dbReference type="NCBIfam" id="TIGR02254">
    <property type="entry name" value="YjjG_YfnB"/>
    <property type="match status" value="1"/>
</dbReference>
<dbReference type="Gene3D" id="1.10.150.240">
    <property type="entry name" value="Putative phosphatase, domain 2"/>
    <property type="match status" value="1"/>
</dbReference>
<dbReference type="EMBL" id="CP122539">
    <property type="protein sequence ID" value="WGH75415.1"/>
    <property type="molecule type" value="Genomic_DNA"/>
</dbReference>
<dbReference type="RefSeq" id="WP_279651300.1">
    <property type="nucleotide sequence ID" value="NZ_CP122539.1"/>
</dbReference>
<dbReference type="InterPro" id="IPR006439">
    <property type="entry name" value="HAD-SF_hydro_IA"/>
</dbReference>
<dbReference type="InterPro" id="IPR041492">
    <property type="entry name" value="HAD_2"/>
</dbReference>
<sequence>MIRDNTAVKHIFFDLDHTLWDFDRNSKLTFKRIFDEQNIPIVIDDFLEVYLPVNLKYWRLYREDKIEKNALRYSRLKETFDCLNYTISDDLIDKISTDYIDYLPNFNYLFKDALEVLNYLEGKYQLHIITNGFEEVQNLKLKKSGIRQFFKQIITSESVGVKKPNRLVFEYALKVADAQAHESVMVGDSYEADIVGALNSGLNAIHFTNEIQNNEVLSIAHLTDLKKYL</sequence>
<organism evidence="1 2">
    <name type="scientific">Tenacibaculum tangerinum</name>
    <dbReference type="NCBI Taxonomy" id="3038772"/>
    <lineage>
        <taxon>Bacteria</taxon>
        <taxon>Pseudomonadati</taxon>
        <taxon>Bacteroidota</taxon>
        <taxon>Flavobacteriia</taxon>
        <taxon>Flavobacteriales</taxon>
        <taxon>Flavobacteriaceae</taxon>
        <taxon>Tenacibaculum</taxon>
    </lineage>
</organism>
<dbReference type="InterPro" id="IPR023198">
    <property type="entry name" value="PGP-like_dom2"/>
</dbReference>
<dbReference type="NCBIfam" id="TIGR01549">
    <property type="entry name" value="HAD-SF-IA-v1"/>
    <property type="match status" value="1"/>
</dbReference>
<dbReference type="Pfam" id="PF13419">
    <property type="entry name" value="HAD_2"/>
    <property type="match status" value="1"/>
</dbReference>
<dbReference type="Proteomes" id="UP001232001">
    <property type="component" value="Chromosome"/>
</dbReference>
<reference evidence="1 2" key="1">
    <citation type="submission" date="2023-04" db="EMBL/GenBank/DDBJ databases">
        <title>Tenacibaculum tangerinum sp. nov., isolated from sea tidal flat of South Korea.</title>
        <authorList>
            <person name="Lee S.H."/>
            <person name="Kim J.-J."/>
        </authorList>
    </citation>
    <scope>NUCLEOTIDE SEQUENCE [LARGE SCALE GENOMIC DNA]</scope>
    <source>
        <strain evidence="1 2">GRR-S3-23</strain>
    </source>
</reference>
<proteinExistence type="predicted"/>
<dbReference type="PANTHER" id="PTHR47478:SF1">
    <property type="entry name" value="PYRIMIDINE 5'-NUCLEOTIDASE YJJG"/>
    <property type="match status" value="1"/>
</dbReference>
<name>A0ABY8L230_9FLAO</name>
<evidence type="ECO:0000313" key="2">
    <source>
        <dbReference type="Proteomes" id="UP001232001"/>
    </source>
</evidence>
<dbReference type="PANTHER" id="PTHR47478">
    <property type="match status" value="1"/>
</dbReference>
<dbReference type="SFLD" id="SFLDG01129">
    <property type="entry name" value="C1.5:_HAD__Beta-PGM__Phosphata"/>
    <property type="match status" value="1"/>
</dbReference>
<dbReference type="InterPro" id="IPR036412">
    <property type="entry name" value="HAD-like_sf"/>
</dbReference>
<dbReference type="SFLD" id="SFLDS00003">
    <property type="entry name" value="Haloacid_Dehalogenase"/>
    <property type="match status" value="1"/>
</dbReference>
<evidence type="ECO:0000313" key="1">
    <source>
        <dbReference type="EMBL" id="WGH75415.1"/>
    </source>
</evidence>
<keyword evidence="2" id="KW-1185">Reference proteome</keyword>
<dbReference type="Gene3D" id="3.40.50.1000">
    <property type="entry name" value="HAD superfamily/HAD-like"/>
    <property type="match status" value="1"/>
</dbReference>
<dbReference type="InterPro" id="IPR023214">
    <property type="entry name" value="HAD_sf"/>
</dbReference>
<protein>
    <submittedName>
        <fullName evidence="1">YjjG family noncanonical pyrimidine nucleotidase</fullName>
    </submittedName>
</protein>
<accession>A0ABY8L230</accession>
<gene>
    <name evidence="1" type="ORF">P8625_15295</name>
</gene>
<dbReference type="InterPro" id="IPR052550">
    <property type="entry name" value="Pyrimidine_5'-ntase_YjjG"/>
</dbReference>
<dbReference type="InterPro" id="IPR011951">
    <property type="entry name" value="HAD-SF_hydro_IA_YjjG/PynA"/>
</dbReference>
<dbReference type="SUPFAM" id="SSF56784">
    <property type="entry name" value="HAD-like"/>
    <property type="match status" value="1"/>
</dbReference>